<evidence type="ECO:0000313" key="1">
    <source>
        <dbReference type="EMBL" id="CDZ88509.1"/>
    </source>
</evidence>
<dbReference type="Proteomes" id="UP000042997">
    <property type="component" value="Unassembled WGS sequence"/>
</dbReference>
<dbReference type="RefSeq" id="WP_010596345.1">
    <property type="nucleotide sequence ID" value="NZ_CP023714.1"/>
</dbReference>
<evidence type="ECO:0000313" key="2">
    <source>
        <dbReference type="Proteomes" id="UP000042997"/>
    </source>
</evidence>
<dbReference type="EMBL" id="CCSD01000053">
    <property type="protein sequence ID" value="CDZ88509.1"/>
    <property type="molecule type" value="Genomic_DNA"/>
</dbReference>
<accession>A0A098BIH5</accession>
<protein>
    <submittedName>
        <fullName evidence="1">Uncharacterized protein</fullName>
    </submittedName>
</protein>
<reference evidence="1 2" key="1">
    <citation type="journal article" date="2014" name="Genome Announc.">
        <title>Draft Genome Sequence of Propane- and Butane-Oxidizing Actinobacterium Rhodococcus ruber IEGM 231.</title>
        <authorList>
            <person name="Ivshina I.B."/>
            <person name="Kuyukina M.S."/>
            <person name="Krivoruchko A.V."/>
            <person name="Barbe V."/>
            <person name="Fischer C."/>
        </authorList>
    </citation>
    <scope>NUCLEOTIDE SEQUENCE [LARGE SCALE GENOMIC DNA]</scope>
</reference>
<name>A0A098BIH5_9NOCA</name>
<dbReference type="AlphaFoldDB" id="A0A098BIH5"/>
<gene>
    <name evidence="1" type="ORF">RHRU231_420058</name>
</gene>
<proteinExistence type="predicted"/>
<sequence>MTEQWQYEVTAGGRLWYLVDTARRTLWIKAAGTAHPKSTE</sequence>
<organism evidence="1 2">
    <name type="scientific">Rhodococcus ruber</name>
    <dbReference type="NCBI Taxonomy" id="1830"/>
    <lineage>
        <taxon>Bacteria</taxon>
        <taxon>Bacillati</taxon>
        <taxon>Actinomycetota</taxon>
        <taxon>Actinomycetes</taxon>
        <taxon>Mycobacteriales</taxon>
        <taxon>Nocardiaceae</taxon>
        <taxon>Rhodococcus</taxon>
    </lineage>
</organism>
<dbReference type="eggNOG" id="ENOG5032X03">
    <property type="taxonomic scope" value="Bacteria"/>
</dbReference>